<accession>A0A0F8SVT9</accession>
<evidence type="ECO:0000313" key="4">
    <source>
        <dbReference type="EMBL" id="KKH77184.1"/>
    </source>
</evidence>
<protein>
    <submittedName>
        <fullName evidence="4">Uncharacterized protein</fullName>
    </submittedName>
</protein>
<dbReference type="EMBL" id="JJQX01000259">
    <property type="protein sequence ID" value="KKH87538.1"/>
    <property type="molecule type" value="Genomic_DNA"/>
</dbReference>
<organism evidence="4 13">
    <name type="scientific">Methanosarcina mazei</name>
    <name type="common">Methanosarcina frisia</name>
    <dbReference type="NCBI Taxonomy" id="2209"/>
    <lineage>
        <taxon>Archaea</taxon>
        <taxon>Methanobacteriati</taxon>
        <taxon>Methanobacteriota</taxon>
        <taxon>Stenosarchaea group</taxon>
        <taxon>Methanomicrobia</taxon>
        <taxon>Methanosarcinales</taxon>
        <taxon>Methanosarcinaceae</taxon>
        <taxon>Methanosarcina</taxon>
    </lineage>
</organism>
<dbReference type="RefSeq" id="WP_048042522.1">
    <property type="nucleotide sequence ID" value="NZ_JJOR01000045.1"/>
</dbReference>
<dbReference type="EMBL" id="JJQT01000148">
    <property type="protein sequence ID" value="KKH77184.1"/>
    <property type="molecule type" value="Genomic_DNA"/>
</dbReference>
<evidence type="ECO:0000313" key="9">
    <source>
        <dbReference type="Proteomes" id="UP000033864"/>
    </source>
</evidence>
<evidence type="ECO:0000313" key="12">
    <source>
        <dbReference type="Proteomes" id="UP000034668"/>
    </source>
</evidence>
<evidence type="ECO:0000313" key="13">
    <source>
        <dbReference type="Proteomes" id="UP000034842"/>
    </source>
</evidence>
<dbReference type="EMBL" id="JJQJ01000041">
    <property type="protein sequence ID" value="KKH52227.1"/>
    <property type="molecule type" value="Genomic_DNA"/>
</dbReference>
<proteinExistence type="predicted"/>
<dbReference type="Proteomes" id="UP000034021">
    <property type="component" value="Unassembled WGS sequence"/>
</dbReference>
<dbReference type="AlphaFoldDB" id="A0A0F8SVT9"/>
<dbReference type="Proteomes" id="UP000033864">
    <property type="component" value="Unassembled WGS sequence"/>
</dbReference>
<evidence type="ECO:0000313" key="1">
    <source>
        <dbReference type="EMBL" id="KKH43458.1"/>
    </source>
</evidence>
<evidence type="ECO:0000313" key="10">
    <source>
        <dbReference type="Proteomes" id="UP000033885"/>
    </source>
</evidence>
<reference evidence="8 9" key="1">
    <citation type="journal article" date="2015" name="ISME J.">
        <title>Genomic and phenotypic differentiation among Methanosarcina mazei populations from Columbia River sediment.</title>
        <authorList>
            <person name="Youngblut N.D."/>
            <person name="Wirth J.S."/>
            <person name="Henriksen J.R."/>
            <person name="Smith M."/>
            <person name="Simon H."/>
            <person name="Metcalf W.W."/>
            <person name="Whitaker R.J."/>
        </authorList>
    </citation>
    <scope>NUCLEOTIDE SEQUENCE [LARGE SCALE GENOMIC DNA]</scope>
    <source>
        <strain evidence="1 11">1.H.A.1A.3</strain>
        <strain evidence="2 9">1.H.A.1A.6</strain>
        <strain evidence="3">1.H.A.2.8</strain>
        <strain evidence="4 13">1.H.M.1A.3</strain>
        <strain evidence="5 8">1.H.M.2.2</strain>
        <strain evidence="6 12">1.H.M.2.4</strain>
        <strain evidence="7 10">1.H.T.2.3</strain>
    </source>
</reference>
<dbReference type="EMBL" id="JJRA01000110">
    <property type="protein sequence ID" value="KKI02197.1"/>
    <property type="molecule type" value="Genomic_DNA"/>
</dbReference>
<dbReference type="EMBL" id="JJQV01000029">
    <property type="protein sequence ID" value="KKH85668.1"/>
    <property type="molecule type" value="Genomic_DNA"/>
</dbReference>
<dbReference type="EMBL" id="JJQH01000037">
    <property type="protein sequence ID" value="KKH43458.1"/>
    <property type="molecule type" value="Genomic_DNA"/>
</dbReference>
<evidence type="ECO:0000313" key="6">
    <source>
        <dbReference type="EMBL" id="KKH87538.1"/>
    </source>
</evidence>
<evidence type="ECO:0000313" key="2">
    <source>
        <dbReference type="EMBL" id="KKH52227.1"/>
    </source>
</evidence>
<dbReference type="Proteomes" id="UP000033814">
    <property type="component" value="Unassembled WGS sequence"/>
</dbReference>
<dbReference type="PATRIC" id="fig|2209.51.peg.1096"/>
<evidence type="ECO:0000313" key="3">
    <source>
        <dbReference type="EMBL" id="KKH69585.1"/>
    </source>
</evidence>
<dbReference type="EMBL" id="JJQP01000051">
    <property type="protein sequence ID" value="KKH69585.1"/>
    <property type="molecule type" value="Genomic_DNA"/>
</dbReference>
<sequence length="194" mass="20797">MSEASKMIHKRIILSVLIIAFVGITAASTWANFTVSAESGGNTLQAGTIGIKLYETTGAPFTVTGMVPDSTINDIRFHQLVWPQSGQYAVTVQNTGNLDASLFISDIVTSDPSSLADHVALYYSIDGTSESPIKITSTPTDTNINIPAGGNRVLFFWYSYENDGDQTSEMGKTVNAIINFELRNPDSPVPGDGI</sequence>
<gene>
    <name evidence="1" type="ORF">DU50_05010</name>
    <name evidence="3" type="ORF">DU73_09690</name>
    <name evidence="4" type="ORF">DU78_08590</name>
    <name evidence="6" type="ORF">DU79_07910</name>
    <name evidence="7" type="ORF">DU81_01785</name>
    <name evidence="5" type="ORF">DU82_02360</name>
    <name evidence="2" type="ORF">DU85_05620</name>
</gene>
<evidence type="ECO:0000313" key="8">
    <source>
        <dbReference type="Proteomes" id="UP000033814"/>
    </source>
</evidence>
<comment type="caution">
    <text evidence="4">The sequence shown here is derived from an EMBL/GenBank/DDBJ whole genome shotgun (WGS) entry which is preliminary data.</text>
</comment>
<evidence type="ECO:0000313" key="5">
    <source>
        <dbReference type="EMBL" id="KKH85668.1"/>
    </source>
</evidence>
<dbReference type="Proteomes" id="UP000033885">
    <property type="component" value="Unassembled WGS sequence"/>
</dbReference>
<evidence type="ECO:0000313" key="7">
    <source>
        <dbReference type="EMBL" id="KKI02197.1"/>
    </source>
</evidence>
<dbReference type="Proteomes" id="UP000034842">
    <property type="component" value="Unassembled WGS sequence"/>
</dbReference>
<evidence type="ECO:0000313" key="11">
    <source>
        <dbReference type="Proteomes" id="UP000034021"/>
    </source>
</evidence>
<name>A0A0F8SVT9_METMZ</name>
<dbReference type="Proteomes" id="UP000034668">
    <property type="component" value="Unassembled WGS sequence"/>
</dbReference>